<dbReference type="GO" id="GO:0005506">
    <property type="term" value="F:iron ion binding"/>
    <property type="evidence" value="ECO:0007669"/>
    <property type="project" value="InterPro"/>
</dbReference>
<dbReference type="Proteomes" id="UP000800040">
    <property type="component" value="Unassembled WGS sequence"/>
</dbReference>
<evidence type="ECO:0000256" key="4">
    <source>
        <dbReference type="ARBA" id="ARBA00022723"/>
    </source>
</evidence>
<dbReference type="PRINTS" id="PR00463">
    <property type="entry name" value="EP450I"/>
</dbReference>
<protein>
    <submittedName>
        <fullName evidence="9">Cytochrome P450</fullName>
    </submittedName>
</protein>
<dbReference type="GO" id="GO:0020037">
    <property type="term" value="F:heme binding"/>
    <property type="evidence" value="ECO:0007669"/>
    <property type="project" value="InterPro"/>
</dbReference>
<name>A0A6A5KNK7_9PLEO</name>
<evidence type="ECO:0000313" key="10">
    <source>
        <dbReference type="Proteomes" id="UP000800040"/>
    </source>
</evidence>
<sequence>MKLPQRCHPHQFTANLMREYDLPPVFFLDVWPANNFITMVIADPEVAREVSESGLPKHYATRDVLEPLAGQWNLVILNGALWKKWRTVFNPGFSVQQVISQVPVIVECTETFVNILDGHASANRLFRVEEETTKLTIDVIGRVICDHDFKSLTTDNEFVNNLRKTLSWMPDLQSLNPWHRNHPLRPFMYKYYKWKMDQYVGKILDERFAVRTAGLSNKKKAQKTAIDLALEEYVKEQGHDIDSPNLRMDAEFRRFAIDNLLIILFAGHDTTASTICYIYHLLRQHPAALSKIRQEHDTVFGPGVCAAQQLKATPYLVNKLDYTLAVIKETLRLWPPASGTREGKKGYFIKHPTTGEMIDTEGFNLWTASMCIGRDAKVWGPDVDAFKPERFLPENADQIPPDAWRPFEKGPRNCIGQELALIEMKVVLAMTVREFDIMTAYDELHSLEDDGSLWANDQSFRKGPQTVFGEEMYQILLAAAKPREGMPARISRRKMGA</sequence>
<keyword evidence="4 8" id="KW-0479">Metal-binding</keyword>
<keyword evidence="7" id="KW-0503">Monooxygenase</keyword>
<dbReference type="InterPro" id="IPR002401">
    <property type="entry name" value="Cyt_P450_E_grp-I"/>
</dbReference>
<evidence type="ECO:0000313" key="9">
    <source>
        <dbReference type="EMBL" id="KAF1838758.1"/>
    </source>
</evidence>
<keyword evidence="3 8" id="KW-0349">Heme</keyword>
<evidence type="ECO:0000256" key="3">
    <source>
        <dbReference type="ARBA" id="ARBA00022617"/>
    </source>
</evidence>
<dbReference type="SUPFAM" id="SSF48264">
    <property type="entry name" value="Cytochrome P450"/>
    <property type="match status" value="1"/>
</dbReference>
<dbReference type="EMBL" id="ML975249">
    <property type="protein sequence ID" value="KAF1838758.1"/>
    <property type="molecule type" value="Genomic_DNA"/>
</dbReference>
<dbReference type="InterPro" id="IPR036396">
    <property type="entry name" value="Cyt_P450_sf"/>
</dbReference>
<keyword evidence="5" id="KW-0560">Oxidoreductase</keyword>
<evidence type="ECO:0000256" key="1">
    <source>
        <dbReference type="ARBA" id="ARBA00001971"/>
    </source>
</evidence>
<evidence type="ECO:0000256" key="6">
    <source>
        <dbReference type="ARBA" id="ARBA00023004"/>
    </source>
</evidence>
<feature type="binding site" description="axial binding residue" evidence="8">
    <location>
        <position position="414"/>
    </location>
    <ligand>
        <name>heme</name>
        <dbReference type="ChEBI" id="CHEBI:30413"/>
    </ligand>
    <ligandPart>
        <name>Fe</name>
        <dbReference type="ChEBI" id="CHEBI:18248"/>
    </ligandPart>
</feature>
<dbReference type="Gene3D" id="1.10.630.10">
    <property type="entry name" value="Cytochrome P450"/>
    <property type="match status" value="1"/>
</dbReference>
<dbReference type="CDD" id="cd11051">
    <property type="entry name" value="CYP59-like"/>
    <property type="match status" value="1"/>
</dbReference>
<dbReference type="OrthoDB" id="10029320at2759"/>
<dbReference type="PRINTS" id="PR00385">
    <property type="entry name" value="P450"/>
</dbReference>
<gene>
    <name evidence="9" type="ORF">BDW02DRAFT_594327</name>
</gene>
<dbReference type="Pfam" id="PF00067">
    <property type="entry name" value="p450"/>
    <property type="match status" value="1"/>
</dbReference>
<dbReference type="InterPro" id="IPR050121">
    <property type="entry name" value="Cytochrome_P450_monoxygenase"/>
</dbReference>
<comment type="cofactor">
    <cofactor evidence="1 8">
        <name>heme</name>
        <dbReference type="ChEBI" id="CHEBI:30413"/>
    </cofactor>
</comment>
<evidence type="ECO:0000256" key="5">
    <source>
        <dbReference type="ARBA" id="ARBA00023002"/>
    </source>
</evidence>
<evidence type="ECO:0000256" key="7">
    <source>
        <dbReference type="ARBA" id="ARBA00023033"/>
    </source>
</evidence>
<evidence type="ECO:0000256" key="2">
    <source>
        <dbReference type="ARBA" id="ARBA00005179"/>
    </source>
</evidence>
<accession>A0A6A5KNK7</accession>
<dbReference type="InterPro" id="IPR001128">
    <property type="entry name" value="Cyt_P450"/>
</dbReference>
<evidence type="ECO:0000256" key="8">
    <source>
        <dbReference type="PIRSR" id="PIRSR602401-1"/>
    </source>
</evidence>
<keyword evidence="6 8" id="KW-0408">Iron</keyword>
<reference evidence="9" key="1">
    <citation type="submission" date="2020-01" db="EMBL/GenBank/DDBJ databases">
        <authorList>
            <consortium name="DOE Joint Genome Institute"/>
            <person name="Haridas S."/>
            <person name="Albert R."/>
            <person name="Binder M."/>
            <person name="Bloem J."/>
            <person name="Labutti K."/>
            <person name="Salamov A."/>
            <person name="Andreopoulos B."/>
            <person name="Baker S.E."/>
            <person name="Barry K."/>
            <person name="Bills G."/>
            <person name="Bluhm B.H."/>
            <person name="Cannon C."/>
            <person name="Castanera R."/>
            <person name="Culley D.E."/>
            <person name="Daum C."/>
            <person name="Ezra D."/>
            <person name="Gonzalez J.B."/>
            <person name="Henrissat B."/>
            <person name="Kuo A."/>
            <person name="Liang C."/>
            <person name="Lipzen A."/>
            <person name="Lutzoni F."/>
            <person name="Magnuson J."/>
            <person name="Mondo S."/>
            <person name="Nolan M."/>
            <person name="Ohm R."/>
            <person name="Pangilinan J."/>
            <person name="Park H.-J."/>
            <person name="Ramirez L."/>
            <person name="Alfaro M."/>
            <person name="Sun H."/>
            <person name="Tritt A."/>
            <person name="Yoshinaga Y."/>
            <person name="Zwiers L.-H."/>
            <person name="Turgeon B.G."/>
            <person name="Goodwin S.B."/>
            <person name="Spatafora J.W."/>
            <person name="Crous P.W."/>
            <person name="Grigoriev I.V."/>
        </authorList>
    </citation>
    <scope>NUCLEOTIDE SEQUENCE</scope>
    <source>
        <strain evidence="9">P77</strain>
    </source>
</reference>
<organism evidence="9 10">
    <name type="scientific">Decorospora gaudefroyi</name>
    <dbReference type="NCBI Taxonomy" id="184978"/>
    <lineage>
        <taxon>Eukaryota</taxon>
        <taxon>Fungi</taxon>
        <taxon>Dikarya</taxon>
        <taxon>Ascomycota</taxon>
        <taxon>Pezizomycotina</taxon>
        <taxon>Dothideomycetes</taxon>
        <taxon>Pleosporomycetidae</taxon>
        <taxon>Pleosporales</taxon>
        <taxon>Pleosporineae</taxon>
        <taxon>Pleosporaceae</taxon>
        <taxon>Decorospora</taxon>
    </lineage>
</organism>
<dbReference type="GO" id="GO:0016705">
    <property type="term" value="F:oxidoreductase activity, acting on paired donors, with incorporation or reduction of molecular oxygen"/>
    <property type="evidence" value="ECO:0007669"/>
    <property type="project" value="InterPro"/>
</dbReference>
<dbReference type="AlphaFoldDB" id="A0A6A5KNK7"/>
<comment type="pathway">
    <text evidence="2">Secondary metabolite biosynthesis.</text>
</comment>
<dbReference type="GO" id="GO:0004497">
    <property type="term" value="F:monooxygenase activity"/>
    <property type="evidence" value="ECO:0007669"/>
    <property type="project" value="UniProtKB-KW"/>
</dbReference>
<keyword evidence="10" id="KW-1185">Reference proteome</keyword>
<dbReference type="PANTHER" id="PTHR24305:SF107">
    <property type="entry name" value="P450, PUTATIVE (EUROFUNG)-RELATED"/>
    <property type="match status" value="1"/>
</dbReference>
<dbReference type="PANTHER" id="PTHR24305">
    <property type="entry name" value="CYTOCHROME P450"/>
    <property type="match status" value="1"/>
</dbReference>
<proteinExistence type="predicted"/>